<accession>A0ABD5RAM1</accession>
<keyword evidence="1" id="KW-1133">Transmembrane helix</keyword>
<dbReference type="RefSeq" id="WP_227231573.1">
    <property type="nucleotide sequence ID" value="NZ_JAJCVJ010000004.1"/>
</dbReference>
<reference evidence="2 3" key="1">
    <citation type="journal article" date="2019" name="Int. J. Syst. Evol. Microbiol.">
        <title>The Global Catalogue of Microorganisms (GCM) 10K type strain sequencing project: providing services to taxonomists for standard genome sequencing and annotation.</title>
        <authorList>
            <consortium name="The Broad Institute Genomics Platform"/>
            <consortium name="The Broad Institute Genome Sequencing Center for Infectious Disease"/>
            <person name="Wu L."/>
            <person name="Ma J."/>
        </authorList>
    </citation>
    <scope>NUCLEOTIDE SEQUENCE [LARGE SCALE GENOMIC DNA]</scope>
    <source>
        <strain evidence="2 3">CGMCC 1.12237</strain>
    </source>
</reference>
<dbReference type="AlphaFoldDB" id="A0ABD5RAM1"/>
<gene>
    <name evidence="2" type="ORF">ACFPJ5_08730</name>
</gene>
<keyword evidence="1" id="KW-0812">Transmembrane</keyword>
<dbReference type="Proteomes" id="UP001596201">
    <property type="component" value="Unassembled WGS sequence"/>
</dbReference>
<evidence type="ECO:0000313" key="3">
    <source>
        <dbReference type="Proteomes" id="UP001596201"/>
    </source>
</evidence>
<evidence type="ECO:0000256" key="1">
    <source>
        <dbReference type="SAM" id="Phobius"/>
    </source>
</evidence>
<name>A0ABD5RAM1_9EURY</name>
<sequence length="66" mass="6801">MQTNRVALVGLVVGAAAGYGIGVGAAMRTPWLVAFTLSVGLAVMAGALAIHWGRILDEEEAVKPPR</sequence>
<keyword evidence="3" id="KW-1185">Reference proteome</keyword>
<evidence type="ECO:0008006" key="4">
    <source>
        <dbReference type="Google" id="ProtNLM"/>
    </source>
</evidence>
<proteinExistence type="predicted"/>
<keyword evidence="1" id="KW-0472">Membrane</keyword>
<feature type="transmembrane region" description="Helical" evidence="1">
    <location>
        <begin position="32"/>
        <end position="53"/>
    </location>
</feature>
<dbReference type="EMBL" id="JBHSKX010000001">
    <property type="protein sequence ID" value="MFC5367024.1"/>
    <property type="molecule type" value="Genomic_DNA"/>
</dbReference>
<organism evidence="2 3">
    <name type="scientific">Salinirubrum litoreum</name>
    <dbReference type="NCBI Taxonomy" id="1126234"/>
    <lineage>
        <taxon>Archaea</taxon>
        <taxon>Methanobacteriati</taxon>
        <taxon>Methanobacteriota</taxon>
        <taxon>Stenosarchaea group</taxon>
        <taxon>Halobacteria</taxon>
        <taxon>Halobacteriales</taxon>
        <taxon>Haloferacaceae</taxon>
        <taxon>Salinirubrum</taxon>
    </lineage>
</organism>
<comment type="caution">
    <text evidence="2">The sequence shown here is derived from an EMBL/GenBank/DDBJ whole genome shotgun (WGS) entry which is preliminary data.</text>
</comment>
<protein>
    <recommendedName>
        <fullName evidence="4">Secreted protein</fullName>
    </recommendedName>
</protein>
<evidence type="ECO:0000313" key="2">
    <source>
        <dbReference type="EMBL" id="MFC5367024.1"/>
    </source>
</evidence>